<feature type="domain" description="Helicase ATP-binding" evidence="5">
    <location>
        <begin position="79"/>
        <end position="242"/>
    </location>
</feature>
<dbReference type="GO" id="GO:0004386">
    <property type="term" value="F:helicase activity"/>
    <property type="evidence" value="ECO:0007669"/>
    <property type="project" value="UniProtKB-KW"/>
</dbReference>
<dbReference type="SMART" id="SM00490">
    <property type="entry name" value="HELICc"/>
    <property type="match status" value="1"/>
</dbReference>
<dbReference type="GO" id="GO:0005524">
    <property type="term" value="F:ATP binding"/>
    <property type="evidence" value="ECO:0007669"/>
    <property type="project" value="UniProtKB-KW"/>
</dbReference>
<reference evidence="7 8" key="1">
    <citation type="submission" date="2017-02" db="EMBL/GenBank/DDBJ databases">
        <authorList>
            <person name="Peterson S.W."/>
        </authorList>
    </citation>
    <scope>NUCLEOTIDE SEQUENCE [LARGE SCALE GENOMIC DNA]</scope>
    <source>
        <strain evidence="7 8">DSM 15102</strain>
    </source>
</reference>
<dbReference type="PANTHER" id="PTHR47961">
    <property type="entry name" value="DNA POLYMERASE THETA, PUTATIVE (AFU_ORTHOLOGUE AFUA_1G05260)-RELATED"/>
    <property type="match status" value="1"/>
</dbReference>
<evidence type="ECO:0000313" key="7">
    <source>
        <dbReference type="EMBL" id="SJZ60691.1"/>
    </source>
</evidence>
<keyword evidence="1" id="KW-0547">Nucleotide-binding</keyword>
<organism evidence="7 8">
    <name type="scientific">Garciella nitratireducens DSM 15102</name>
    <dbReference type="NCBI Taxonomy" id="1121911"/>
    <lineage>
        <taxon>Bacteria</taxon>
        <taxon>Bacillati</taxon>
        <taxon>Bacillota</taxon>
        <taxon>Clostridia</taxon>
        <taxon>Eubacteriales</taxon>
        <taxon>Eubacteriaceae</taxon>
        <taxon>Garciella</taxon>
    </lineage>
</organism>
<dbReference type="InterPro" id="IPR001650">
    <property type="entry name" value="Helicase_C-like"/>
</dbReference>
<keyword evidence="3" id="KW-0347">Helicase</keyword>
<protein>
    <submittedName>
        <fullName evidence="7">Type III restriction enzyme, res subunit</fullName>
    </submittedName>
</protein>
<dbReference type="GO" id="GO:0003677">
    <property type="term" value="F:DNA binding"/>
    <property type="evidence" value="ECO:0007669"/>
    <property type="project" value="InterPro"/>
</dbReference>
<gene>
    <name evidence="7" type="ORF">SAMN02745973_01178</name>
</gene>
<dbReference type="SUPFAM" id="SSF52540">
    <property type="entry name" value="P-loop containing nucleoside triphosphate hydrolases"/>
    <property type="match status" value="1"/>
</dbReference>
<evidence type="ECO:0000259" key="6">
    <source>
        <dbReference type="PROSITE" id="PS51194"/>
    </source>
</evidence>
<proteinExistence type="predicted"/>
<sequence length="687" mass="80771">MNTKQNVHNVQNYRESYILGLYESENKSDFAREHSESLFHLGLTMYSKEYSFESAVYNGLAVSHLDETISLHPEQMRILNLIHKNKGIVFSAPTSFGKTFVIFEYIARYKPKNVVLVVPTLALVDEYKQRVINKYSETFREYRVYLSINQESKYDFNKNNLFILTHDRVVNDEANSIIEQIDFLVIDEVYKLKKDLTNDRVLILNLAYKYLADKAQKFVLLAPFLKEIQNLDKLDSKPKFYSSNFSPVVNKVVEYRIIDDKDRNKETTKIIKRLSGKILVYFPTVIGLYKYAKNCGFGEKENEIIPNPILEEFIEWASVEIHEEWSVLKALKKGILVHNGQLPLGIRMIVLELFNDPESGYDIMLCTSTLLEGVNTSAEHIIITKPARSRNPFDAFDFFNLVGRTGRLYKYYLGKAHYIRGPKDREYLKEDALKSIEFELTSDSIDMDINSGKYDEHLEFIELLKDLKITYEEYKENLATICRFSTVKYLYDKYKLLKQELFKEINKFKNDDRASKLSIIRVLYKIIEKNLYNSNMITYIINVLTYKNPRSIRQVVERTRKAFKKADLDNIISNVIRLKSSYIEHEFYKKASIILYFMQCEEKEDLIRVVNDDLMTNIERAYFIDSPSKKMLKDIGVYDRDIEIVSEIIGENYDMVNELQTSIRENYHKIQPKIGIVSRYILNRLIE</sequence>
<evidence type="ECO:0000256" key="4">
    <source>
        <dbReference type="ARBA" id="ARBA00022840"/>
    </source>
</evidence>
<dbReference type="GO" id="GO:0016787">
    <property type="term" value="F:hydrolase activity"/>
    <property type="evidence" value="ECO:0007669"/>
    <property type="project" value="UniProtKB-KW"/>
</dbReference>
<evidence type="ECO:0000256" key="3">
    <source>
        <dbReference type="ARBA" id="ARBA00022806"/>
    </source>
</evidence>
<accession>A0A1T4M194</accession>
<evidence type="ECO:0000259" key="5">
    <source>
        <dbReference type="PROSITE" id="PS51192"/>
    </source>
</evidence>
<dbReference type="InterPro" id="IPR027417">
    <property type="entry name" value="P-loop_NTPase"/>
</dbReference>
<dbReference type="AlphaFoldDB" id="A0A1T4M194"/>
<dbReference type="PROSITE" id="PS51194">
    <property type="entry name" value="HELICASE_CTER"/>
    <property type="match status" value="1"/>
</dbReference>
<keyword evidence="2" id="KW-0378">Hydrolase</keyword>
<evidence type="ECO:0000256" key="2">
    <source>
        <dbReference type="ARBA" id="ARBA00022801"/>
    </source>
</evidence>
<dbReference type="InterPro" id="IPR050474">
    <property type="entry name" value="Hel308_SKI2-like"/>
</dbReference>
<dbReference type="Pfam" id="PF04851">
    <property type="entry name" value="ResIII"/>
    <property type="match status" value="1"/>
</dbReference>
<keyword evidence="4" id="KW-0067">ATP-binding</keyword>
<dbReference type="InterPro" id="IPR014001">
    <property type="entry name" value="Helicase_ATP-bd"/>
</dbReference>
<dbReference type="InterPro" id="IPR006935">
    <property type="entry name" value="Helicase/UvrB_N"/>
</dbReference>
<dbReference type="Proteomes" id="UP000196365">
    <property type="component" value="Unassembled WGS sequence"/>
</dbReference>
<evidence type="ECO:0000313" key="8">
    <source>
        <dbReference type="Proteomes" id="UP000196365"/>
    </source>
</evidence>
<feature type="domain" description="Helicase C-terminal" evidence="6">
    <location>
        <begin position="300"/>
        <end position="453"/>
    </location>
</feature>
<dbReference type="EMBL" id="FUWV01000005">
    <property type="protein sequence ID" value="SJZ60691.1"/>
    <property type="molecule type" value="Genomic_DNA"/>
</dbReference>
<dbReference type="PROSITE" id="PS51192">
    <property type="entry name" value="HELICASE_ATP_BIND_1"/>
    <property type="match status" value="1"/>
</dbReference>
<dbReference type="PANTHER" id="PTHR47961:SF6">
    <property type="entry name" value="DNA-DIRECTED DNA POLYMERASE"/>
    <property type="match status" value="1"/>
</dbReference>
<dbReference type="Gene3D" id="3.40.50.300">
    <property type="entry name" value="P-loop containing nucleotide triphosphate hydrolases"/>
    <property type="match status" value="2"/>
</dbReference>
<dbReference type="SMART" id="SM00487">
    <property type="entry name" value="DEXDc"/>
    <property type="match status" value="1"/>
</dbReference>
<dbReference type="RefSeq" id="WP_087678616.1">
    <property type="nucleotide sequence ID" value="NZ_FUWV01000005.1"/>
</dbReference>
<name>A0A1T4M194_9FIRM</name>
<evidence type="ECO:0000256" key="1">
    <source>
        <dbReference type="ARBA" id="ARBA00022741"/>
    </source>
</evidence>
<keyword evidence="8" id="KW-1185">Reference proteome</keyword>
<dbReference type="OrthoDB" id="9815222at2"/>